<accession>A0ABT5J2V9</accession>
<dbReference type="InterPro" id="IPR036259">
    <property type="entry name" value="MFS_trans_sf"/>
</dbReference>
<comment type="caution">
    <text evidence="5">The sequence shown here is derived from an EMBL/GenBank/DDBJ whole genome shotgun (WGS) entry which is preliminary data.</text>
</comment>
<keyword evidence="3" id="KW-0732">Signal</keyword>
<evidence type="ECO:0000259" key="4">
    <source>
        <dbReference type="SMART" id="SM00978"/>
    </source>
</evidence>
<dbReference type="Pfam" id="PF04280">
    <property type="entry name" value="Tim44"/>
    <property type="match status" value="1"/>
</dbReference>
<feature type="region of interest" description="Disordered" evidence="1">
    <location>
        <begin position="42"/>
        <end position="64"/>
    </location>
</feature>
<proteinExistence type="predicted"/>
<dbReference type="InterPro" id="IPR007379">
    <property type="entry name" value="Tim44-like_dom"/>
</dbReference>
<organism evidence="5 6">
    <name type="scientific">Vogesella aquatica</name>
    <dbReference type="NCBI Taxonomy" id="2984206"/>
    <lineage>
        <taxon>Bacteria</taxon>
        <taxon>Pseudomonadati</taxon>
        <taxon>Pseudomonadota</taxon>
        <taxon>Betaproteobacteria</taxon>
        <taxon>Neisseriales</taxon>
        <taxon>Chromobacteriaceae</taxon>
        <taxon>Vogesella</taxon>
    </lineage>
</organism>
<evidence type="ECO:0000256" key="2">
    <source>
        <dbReference type="SAM" id="Phobius"/>
    </source>
</evidence>
<evidence type="ECO:0000256" key="1">
    <source>
        <dbReference type="SAM" id="MobiDB-lite"/>
    </source>
</evidence>
<reference evidence="5 6" key="1">
    <citation type="submission" date="2023-01" db="EMBL/GenBank/DDBJ databases">
        <title>Novel species of the genus Vogesella isolated from rivers.</title>
        <authorList>
            <person name="Lu H."/>
        </authorList>
    </citation>
    <scope>NUCLEOTIDE SEQUENCE [LARGE SCALE GENOMIC DNA]</scope>
    <source>
        <strain evidence="5 6">DC21W</strain>
    </source>
</reference>
<keyword evidence="6" id="KW-1185">Reference proteome</keyword>
<dbReference type="Proteomes" id="UP001219956">
    <property type="component" value="Unassembled WGS sequence"/>
</dbReference>
<dbReference type="PANTHER" id="PTHR41542:SF1">
    <property type="entry name" value="BLL5807 PROTEIN"/>
    <property type="match status" value="1"/>
</dbReference>
<feature type="signal peptide" evidence="3">
    <location>
        <begin position="1"/>
        <end position="25"/>
    </location>
</feature>
<feature type="domain" description="Tim44-like" evidence="4">
    <location>
        <begin position="163"/>
        <end position="291"/>
    </location>
</feature>
<name>A0ABT5J2V9_9NEIS</name>
<feature type="transmembrane region" description="Helical" evidence="2">
    <location>
        <begin position="95"/>
        <end position="115"/>
    </location>
</feature>
<evidence type="ECO:0000256" key="3">
    <source>
        <dbReference type="SAM" id="SignalP"/>
    </source>
</evidence>
<dbReference type="SUPFAM" id="SSF103473">
    <property type="entry name" value="MFS general substrate transporter"/>
    <property type="match status" value="1"/>
</dbReference>
<dbReference type="RefSeq" id="WP_272753180.1">
    <property type="nucleotide sequence ID" value="NZ_JAQQLF010000029.1"/>
</dbReference>
<dbReference type="PANTHER" id="PTHR41542">
    <property type="entry name" value="BLL5807 PROTEIN"/>
    <property type="match status" value="1"/>
</dbReference>
<evidence type="ECO:0000313" key="6">
    <source>
        <dbReference type="Proteomes" id="UP001219956"/>
    </source>
</evidence>
<keyword evidence="2" id="KW-0472">Membrane</keyword>
<dbReference type="EMBL" id="JAQQLF010000029">
    <property type="protein sequence ID" value="MDC7718982.1"/>
    <property type="molecule type" value="Genomic_DNA"/>
</dbReference>
<gene>
    <name evidence="5" type="ORF">PQU95_17405</name>
</gene>
<keyword evidence="2" id="KW-1133">Transmembrane helix</keyword>
<evidence type="ECO:0000313" key="5">
    <source>
        <dbReference type="EMBL" id="MDC7718982.1"/>
    </source>
</evidence>
<dbReference type="SMART" id="SM00978">
    <property type="entry name" value="Tim44"/>
    <property type="match status" value="1"/>
</dbReference>
<feature type="chain" id="PRO_5046429830" evidence="3">
    <location>
        <begin position="26"/>
        <end position="292"/>
    </location>
</feature>
<sequence>MITRAKTSILALSLIAVLATPFAEAARVGKGKSAGMQRATPTQSFSQQNAIPAKTPTQVAPQQKGSGIGGMVAAGAAGAAAGYLLGSAMGDDDGGFPWLAVIGGSLAGLALLSFLRRRAASKQAGHRAPPLQTQPMHFQPSPAGANGIPPIGSGNNAMGGSGLTPPPASFQRLPDGTEAPHFLRQAKATFLHLQNLNSADSLEEVRKYMTADLFNALKDDMAANTEPADFPQLDCQIVEATVESSRMIASVRFNGMVSETVGAPAVQFSETWHYVKDDNSNGKWLVAGIQQS</sequence>
<dbReference type="InterPro" id="IPR032710">
    <property type="entry name" value="NTF2-like_dom_sf"/>
</dbReference>
<keyword evidence="2" id="KW-0812">Transmembrane</keyword>
<protein>
    <submittedName>
        <fullName evidence="5">TIM44-like domain-containing protein</fullName>
    </submittedName>
</protein>
<dbReference type="SUPFAM" id="SSF54427">
    <property type="entry name" value="NTF2-like"/>
    <property type="match status" value="1"/>
</dbReference>